<proteinExistence type="predicted"/>
<evidence type="ECO:0000256" key="2">
    <source>
        <dbReference type="SAM" id="Phobius"/>
    </source>
</evidence>
<dbReference type="Proteomes" id="UP000823921">
    <property type="component" value="Unassembled WGS sequence"/>
</dbReference>
<protein>
    <submittedName>
        <fullName evidence="3">Stage III sporulation protein AG</fullName>
    </submittedName>
</protein>
<feature type="transmembrane region" description="Helical" evidence="2">
    <location>
        <begin position="28"/>
        <end position="46"/>
    </location>
</feature>
<organism evidence="3 4">
    <name type="scientific">Candidatus Flavonifractor intestinigallinarum</name>
    <dbReference type="NCBI Taxonomy" id="2838586"/>
    <lineage>
        <taxon>Bacteria</taxon>
        <taxon>Bacillati</taxon>
        <taxon>Bacillota</taxon>
        <taxon>Clostridia</taxon>
        <taxon>Eubacteriales</taxon>
        <taxon>Oscillospiraceae</taxon>
        <taxon>Flavonifractor</taxon>
    </lineage>
</organism>
<name>A0A9D2MJB1_9FIRM</name>
<reference evidence="3" key="2">
    <citation type="submission" date="2021-04" db="EMBL/GenBank/DDBJ databases">
        <authorList>
            <person name="Gilroy R."/>
        </authorList>
    </citation>
    <scope>NUCLEOTIDE SEQUENCE</scope>
    <source>
        <strain evidence="3">CHK192-8294</strain>
    </source>
</reference>
<gene>
    <name evidence="3" type="ORF">H9712_00630</name>
</gene>
<evidence type="ECO:0000256" key="1">
    <source>
        <dbReference type="SAM" id="MobiDB-lite"/>
    </source>
</evidence>
<dbReference type="AlphaFoldDB" id="A0A9D2MJB1"/>
<feature type="region of interest" description="Disordered" evidence="1">
    <location>
        <begin position="100"/>
        <end position="121"/>
    </location>
</feature>
<evidence type="ECO:0000313" key="3">
    <source>
        <dbReference type="EMBL" id="HJB79470.1"/>
    </source>
</evidence>
<keyword evidence="2" id="KW-1133">Transmembrane helix</keyword>
<dbReference type="EMBL" id="DWXO01000006">
    <property type="protein sequence ID" value="HJB79470.1"/>
    <property type="molecule type" value="Genomic_DNA"/>
</dbReference>
<keyword evidence="2" id="KW-0812">Transmembrane</keyword>
<reference evidence="3" key="1">
    <citation type="journal article" date="2021" name="PeerJ">
        <title>Extensive microbial diversity within the chicken gut microbiome revealed by metagenomics and culture.</title>
        <authorList>
            <person name="Gilroy R."/>
            <person name="Ravi A."/>
            <person name="Getino M."/>
            <person name="Pursley I."/>
            <person name="Horton D.L."/>
            <person name="Alikhan N.F."/>
            <person name="Baker D."/>
            <person name="Gharbi K."/>
            <person name="Hall N."/>
            <person name="Watson M."/>
            <person name="Adriaenssens E.M."/>
            <person name="Foster-Nyarko E."/>
            <person name="Jarju S."/>
            <person name="Secka A."/>
            <person name="Antonio M."/>
            <person name="Oren A."/>
            <person name="Chaudhuri R.R."/>
            <person name="La Ragione R."/>
            <person name="Hildebrand F."/>
            <person name="Pallen M.J."/>
        </authorList>
    </citation>
    <scope>NUCLEOTIDE SEQUENCE</scope>
    <source>
        <strain evidence="3">CHK192-8294</strain>
    </source>
</reference>
<accession>A0A9D2MJB1</accession>
<keyword evidence="2" id="KW-0472">Membrane</keyword>
<comment type="caution">
    <text evidence="3">The sequence shown here is derived from an EMBL/GenBank/DDBJ whole genome shotgun (WGS) entry which is preliminary data.</text>
</comment>
<sequence>MNRREPEKGSGLALYKGRLMELFQRYKYALLVVAAGVVMMALPALSGGGETTQARQQSVQEVEFGTEELEGRLEAALSQMDGVGQAEVVLTLRSGPGQVLAQDSQNSVREEGSESSQSTVVLSKGSGYEEPVVLQQLSPQYQGALVVCSGGDDPAVRLKVVEAVSALTGLGADKISVSKGK</sequence>
<evidence type="ECO:0000313" key="4">
    <source>
        <dbReference type="Proteomes" id="UP000823921"/>
    </source>
</evidence>